<accession>A0AAD8PW99</accession>
<dbReference type="AlphaFoldDB" id="A0AAD8PW99"/>
<comment type="caution">
    <text evidence="1">The sequence shown here is derived from an EMBL/GenBank/DDBJ whole genome shotgun (WGS) entry which is preliminary data.</text>
</comment>
<dbReference type="EMBL" id="JAHLJV010000042">
    <property type="protein sequence ID" value="KAK1585642.1"/>
    <property type="molecule type" value="Genomic_DNA"/>
</dbReference>
<protein>
    <submittedName>
        <fullName evidence="1">Uncharacterized protein</fullName>
    </submittedName>
</protein>
<evidence type="ECO:0000313" key="2">
    <source>
        <dbReference type="Proteomes" id="UP001230504"/>
    </source>
</evidence>
<dbReference type="GeneID" id="85436191"/>
<organism evidence="1 2">
    <name type="scientific">Colletotrichum navitas</name>
    <dbReference type="NCBI Taxonomy" id="681940"/>
    <lineage>
        <taxon>Eukaryota</taxon>
        <taxon>Fungi</taxon>
        <taxon>Dikarya</taxon>
        <taxon>Ascomycota</taxon>
        <taxon>Pezizomycotina</taxon>
        <taxon>Sordariomycetes</taxon>
        <taxon>Hypocreomycetidae</taxon>
        <taxon>Glomerellales</taxon>
        <taxon>Glomerellaceae</taxon>
        <taxon>Colletotrichum</taxon>
        <taxon>Colletotrichum graminicola species complex</taxon>
    </lineage>
</organism>
<name>A0AAD8PW99_9PEZI</name>
<evidence type="ECO:0000313" key="1">
    <source>
        <dbReference type="EMBL" id="KAK1585642.1"/>
    </source>
</evidence>
<gene>
    <name evidence="1" type="ORF">LY79DRAFT_262257</name>
</gene>
<reference evidence="1" key="1">
    <citation type="submission" date="2021-06" db="EMBL/GenBank/DDBJ databases">
        <title>Comparative genomics, transcriptomics and evolutionary studies reveal genomic signatures of adaptation to plant cell wall in hemibiotrophic fungi.</title>
        <authorList>
            <consortium name="DOE Joint Genome Institute"/>
            <person name="Baroncelli R."/>
            <person name="Diaz J.F."/>
            <person name="Benocci T."/>
            <person name="Peng M."/>
            <person name="Battaglia E."/>
            <person name="Haridas S."/>
            <person name="Andreopoulos W."/>
            <person name="Labutti K."/>
            <person name="Pangilinan J."/>
            <person name="Floch G.L."/>
            <person name="Makela M.R."/>
            <person name="Henrissat B."/>
            <person name="Grigoriev I.V."/>
            <person name="Crouch J.A."/>
            <person name="De Vries R.P."/>
            <person name="Sukno S.A."/>
            <person name="Thon M.R."/>
        </authorList>
    </citation>
    <scope>NUCLEOTIDE SEQUENCE</scope>
    <source>
        <strain evidence="1">CBS 125086</strain>
    </source>
</reference>
<sequence length="158" mass="17770">MLFRGKGGVVRTLSVAGLRERRSWTRRRGCKLARKSCCKRGRRQAGTGSSCLPTSFAESLILRRRWECMPLSTYVWLGHQRASREYGDGGGSGIKRLDSKLNASGFRDDPEPFEFCLQKIVYRKGASSVPRVKRYIDVDPPPGCPVKMVYIPSSRRAA</sequence>
<keyword evidence="2" id="KW-1185">Reference proteome</keyword>
<dbReference type="RefSeq" id="XP_060412659.1">
    <property type="nucleotide sequence ID" value="XM_060551951.1"/>
</dbReference>
<proteinExistence type="predicted"/>
<dbReference type="Proteomes" id="UP001230504">
    <property type="component" value="Unassembled WGS sequence"/>
</dbReference>